<feature type="domain" description="N-acetyltransferase" evidence="1">
    <location>
        <begin position="52"/>
        <end position="196"/>
    </location>
</feature>
<accession>A0A250WVQ0</accession>
<dbReference type="PROSITE" id="PS51186">
    <property type="entry name" value="GNAT"/>
    <property type="match status" value="1"/>
</dbReference>
<dbReference type="PANTHER" id="PTHR42791:SF1">
    <property type="entry name" value="N-ACETYLTRANSFERASE DOMAIN-CONTAINING PROTEIN"/>
    <property type="match status" value="1"/>
</dbReference>
<organism evidence="2 3">
    <name type="scientific">Chlamydomonas eustigma</name>
    <dbReference type="NCBI Taxonomy" id="1157962"/>
    <lineage>
        <taxon>Eukaryota</taxon>
        <taxon>Viridiplantae</taxon>
        <taxon>Chlorophyta</taxon>
        <taxon>core chlorophytes</taxon>
        <taxon>Chlorophyceae</taxon>
        <taxon>CS clade</taxon>
        <taxon>Chlamydomonadales</taxon>
        <taxon>Chlamydomonadaceae</taxon>
        <taxon>Chlamydomonas</taxon>
    </lineage>
</organism>
<dbReference type="InterPro" id="IPR052523">
    <property type="entry name" value="Trichothecene_AcTrans"/>
</dbReference>
<dbReference type="AlphaFoldDB" id="A0A250WVQ0"/>
<dbReference type="SUPFAM" id="SSF55729">
    <property type="entry name" value="Acyl-CoA N-acyltransferases (Nat)"/>
    <property type="match status" value="1"/>
</dbReference>
<reference evidence="2 3" key="1">
    <citation type="submission" date="2017-08" db="EMBL/GenBank/DDBJ databases">
        <title>Acidophilic green algal genome provides insights into adaptation to an acidic environment.</title>
        <authorList>
            <person name="Hirooka S."/>
            <person name="Hirose Y."/>
            <person name="Kanesaki Y."/>
            <person name="Higuchi S."/>
            <person name="Fujiwara T."/>
            <person name="Onuma R."/>
            <person name="Era A."/>
            <person name="Ohbayashi R."/>
            <person name="Uzuka A."/>
            <person name="Nozaki H."/>
            <person name="Yoshikawa H."/>
            <person name="Miyagishima S.Y."/>
        </authorList>
    </citation>
    <scope>NUCLEOTIDE SEQUENCE [LARGE SCALE GENOMIC DNA]</scope>
    <source>
        <strain evidence="2 3">NIES-2499</strain>
    </source>
</reference>
<name>A0A250WVQ0_9CHLO</name>
<dbReference type="InterPro" id="IPR000182">
    <property type="entry name" value="GNAT_dom"/>
</dbReference>
<dbReference type="EMBL" id="BEGY01000009">
    <property type="protein sequence ID" value="GAX74923.1"/>
    <property type="molecule type" value="Genomic_DNA"/>
</dbReference>
<comment type="caution">
    <text evidence="2">The sequence shown here is derived from an EMBL/GenBank/DDBJ whole genome shotgun (WGS) entry which is preliminary data.</text>
</comment>
<dbReference type="Gene3D" id="3.40.630.30">
    <property type="match status" value="1"/>
</dbReference>
<dbReference type="InterPro" id="IPR016181">
    <property type="entry name" value="Acyl_CoA_acyltransferase"/>
</dbReference>
<sequence length="201" mass="22995">MAKNNDNQWKRQGLCHKRILINDIPEAPMQRRHGRALNFVRSNRHAKILFSIEGYAATAFCHLHPSQNAPQDYVPPEGSIDIQHCYRPEALPLVPAVLDHRETFKRHFSELHGEFLVIDFLAVDPDRQGQGLGSRLLQLLLRRADEKRHWCYLEAMSLEGAAFYQRFGFITLAHPSWTSPGLTGCLELVYMGRPPGESTQL</sequence>
<dbReference type="Proteomes" id="UP000232323">
    <property type="component" value="Unassembled WGS sequence"/>
</dbReference>
<keyword evidence="3" id="KW-1185">Reference proteome</keyword>
<dbReference type="GO" id="GO:0016747">
    <property type="term" value="F:acyltransferase activity, transferring groups other than amino-acyl groups"/>
    <property type="evidence" value="ECO:0007669"/>
    <property type="project" value="InterPro"/>
</dbReference>
<dbReference type="PANTHER" id="PTHR42791">
    <property type="entry name" value="GNAT FAMILY ACETYLTRANSFERASE"/>
    <property type="match status" value="1"/>
</dbReference>
<gene>
    <name evidence="2" type="ORF">CEUSTIGMA_g2369.t1</name>
</gene>
<dbReference type="Pfam" id="PF13508">
    <property type="entry name" value="Acetyltransf_7"/>
    <property type="match status" value="1"/>
</dbReference>
<protein>
    <recommendedName>
        <fullName evidence="1">N-acetyltransferase domain-containing protein</fullName>
    </recommendedName>
</protein>
<evidence type="ECO:0000259" key="1">
    <source>
        <dbReference type="PROSITE" id="PS51186"/>
    </source>
</evidence>
<dbReference type="CDD" id="cd04301">
    <property type="entry name" value="NAT_SF"/>
    <property type="match status" value="1"/>
</dbReference>
<proteinExistence type="predicted"/>
<evidence type="ECO:0000313" key="2">
    <source>
        <dbReference type="EMBL" id="GAX74923.1"/>
    </source>
</evidence>
<evidence type="ECO:0000313" key="3">
    <source>
        <dbReference type="Proteomes" id="UP000232323"/>
    </source>
</evidence>